<sequence length="677" mass="77891">MDQFELNNEFNYNGNLNLKTYHQPQLSINSINSINSSNSIIEPVTPPNHYNYERERFDNSIARNNIACGGNSGSTTATAAMGMAVNSTPSAGNTVTSKHFEDIDKEYLSTINKVPLNQLKNEILKLSKDQYGCRFLQKKIDENLIPNYSIRFSNFEIIFGEINNNLYELIIDPFGNYLIQKLIKYCSNEDLNLILENLSSNLFQISINQHGTRALQKIIENLNLNNNHQLNLLISGLKPFIIELIKDLNGNHVIQKILNKFKPLQCQFIYDSILNNLYVIATHKHGCCVLQKCLNHVTKFQLNQFVNEILADHNFNKLINDQFGNYVLQYLISINSYKIHMSFFNKLIKFNLVNYCNLKFSSNVIEKFLKNCYNNESSSVDSIHFVNLKFDLIGKILINNQLLNKLINDPYGNYVIQTLIDHLVNPQVNYFNIQPTKLLALVDPLPANNELIKYAIIERYFNNCRIISSFGKRIQSKINVISNNSNNLINNQNYHNFDDSSFSNQNQNQTQNQNQNQNYNYNQSKNCHTPTNSITSFESTNFNSFEPSNFSNRSNSYPKIHSRSNSLQYNYYMDNSLSSNMNNLNLNYSYTPLSTPISTPISTPNPNNYYNQPPNLNNQNLSIPLQNNIQGLGVNGINQNSLPSKDQLNPNYQSYLKTPQIFANAPNDYDTNQIYYR</sequence>
<keyword evidence="2" id="KW-1185">Reference proteome</keyword>
<evidence type="ECO:0000313" key="2">
    <source>
        <dbReference type="Proteomes" id="UP001152531"/>
    </source>
</evidence>
<proteinExistence type="predicted"/>
<organism evidence="1 2">
    <name type="scientific">[Candida] jaroonii</name>
    <dbReference type="NCBI Taxonomy" id="467808"/>
    <lineage>
        <taxon>Eukaryota</taxon>
        <taxon>Fungi</taxon>
        <taxon>Dikarya</taxon>
        <taxon>Ascomycota</taxon>
        <taxon>Saccharomycotina</taxon>
        <taxon>Pichiomycetes</taxon>
        <taxon>Debaryomycetaceae</taxon>
        <taxon>Yamadazyma</taxon>
    </lineage>
</organism>
<dbReference type="Proteomes" id="UP001152531">
    <property type="component" value="Unassembled WGS sequence"/>
</dbReference>
<accession>A0ACA9Y362</accession>
<comment type="caution">
    <text evidence="1">The sequence shown here is derived from an EMBL/GenBank/DDBJ whole genome shotgun (WGS) entry which is preliminary data.</text>
</comment>
<dbReference type="EMBL" id="CALSDN010000002">
    <property type="protein sequence ID" value="CAH6719364.1"/>
    <property type="molecule type" value="Genomic_DNA"/>
</dbReference>
<reference evidence="1" key="1">
    <citation type="submission" date="2022-06" db="EMBL/GenBank/DDBJ databases">
        <authorList>
            <person name="Legras J.-L."/>
            <person name="Devillers H."/>
            <person name="Grondin C."/>
        </authorList>
    </citation>
    <scope>NUCLEOTIDE SEQUENCE</scope>
    <source>
        <strain evidence="1">CLIB 1444</strain>
    </source>
</reference>
<name>A0ACA9Y362_9ASCO</name>
<gene>
    <name evidence="1" type="ORF">CLIB1444_02S06810</name>
</gene>
<evidence type="ECO:0000313" key="1">
    <source>
        <dbReference type="EMBL" id="CAH6719364.1"/>
    </source>
</evidence>
<protein>
    <submittedName>
        <fullName evidence="1">Uncharacterized protein</fullName>
    </submittedName>
</protein>